<dbReference type="EMBL" id="OU594946">
    <property type="protein sequence ID" value="CAG9290396.1"/>
    <property type="molecule type" value="Genomic_DNA"/>
</dbReference>
<evidence type="ECO:0008006" key="2">
    <source>
        <dbReference type="Google" id="ProtNLM"/>
    </source>
</evidence>
<organism evidence="1">
    <name type="scientific">Phaeodactylum tricornutum</name>
    <name type="common">Diatom</name>
    <dbReference type="NCBI Taxonomy" id="2850"/>
    <lineage>
        <taxon>Eukaryota</taxon>
        <taxon>Sar</taxon>
        <taxon>Stramenopiles</taxon>
        <taxon>Ochrophyta</taxon>
        <taxon>Bacillariophyta</taxon>
        <taxon>Bacillariophyceae</taxon>
        <taxon>Bacillariophycidae</taxon>
        <taxon>Naviculales</taxon>
        <taxon>Phaeodactylaceae</taxon>
        <taxon>Phaeodactylum</taxon>
    </lineage>
</organism>
<proteinExistence type="predicted"/>
<dbReference type="InterPro" id="IPR036770">
    <property type="entry name" value="Ankyrin_rpt-contain_sf"/>
</dbReference>
<dbReference type="Gene3D" id="1.25.40.20">
    <property type="entry name" value="Ankyrin repeat-containing domain"/>
    <property type="match status" value="1"/>
</dbReference>
<dbReference type="Proteomes" id="UP000836788">
    <property type="component" value="Chromosome 5"/>
</dbReference>
<dbReference type="SUPFAM" id="SSF48403">
    <property type="entry name" value="Ankyrin repeat"/>
    <property type="match status" value="1"/>
</dbReference>
<accession>A0A8J9SGV9</accession>
<protein>
    <recommendedName>
        <fullName evidence="2">Ankyrin repeat protein</fullName>
    </recommendedName>
</protein>
<dbReference type="AlphaFoldDB" id="A0A8J9SGV9"/>
<sequence length="218" mass="24515">MGGEHLQCCYREQLAYSLYARFREPKLFRMAVDGNWDTIPERCLSHPREAAFLHKYAPYDTALHRVLRPTESECSFREDLDDDMKIEIDGIKFAAVRALLLANPEAASIQDAFGRTPLHLACIDSEACCVASASLIVKSNPQACLILDVEKRTPLHFLLARNDTISPEFLELLVAHGANAVYLKDAVGESAIDIVRRRHDKIKNSKHVLDILKRVATS</sequence>
<dbReference type="InterPro" id="IPR002110">
    <property type="entry name" value="Ankyrin_rpt"/>
</dbReference>
<dbReference type="Pfam" id="PF12796">
    <property type="entry name" value="Ank_2"/>
    <property type="match status" value="1"/>
</dbReference>
<evidence type="ECO:0000313" key="1">
    <source>
        <dbReference type="EMBL" id="CAG9290396.1"/>
    </source>
</evidence>
<gene>
    <name evidence="1" type="ORF">PTTT1_LOCUS44680</name>
</gene>
<name>A0A8J9SGV9_PHATR</name>
<reference evidence="1" key="1">
    <citation type="submission" date="2022-02" db="EMBL/GenBank/DDBJ databases">
        <authorList>
            <person name="Giguere J D."/>
        </authorList>
    </citation>
    <scope>NUCLEOTIDE SEQUENCE</scope>
    <source>
        <strain evidence="1">CCAP 1055/1</strain>
    </source>
</reference>